<keyword evidence="6" id="KW-0808">Transferase</keyword>
<keyword evidence="2 5" id="KW-0812">Transmembrane</keyword>
<dbReference type="PANTHER" id="PTHR42723">
    <property type="entry name" value="CHLOROPHYLL SYNTHASE"/>
    <property type="match status" value="1"/>
</dbReference>
<evidence type="ECO:0000256" key="3">
    <source>
        <dbReference type="ARBA" id="ARBA00022989"/>
    </source>
</evidence>
<proteinExistence type="predicted"/>
<dbReference type="InterPro" id="IPR000537">
    <property type="entry name" value="UbiA_prenyltransferase"/>
</dbReference>
<evidence type="ECO:0000313" key="7">
    <source>
        <dbReference type="Proteomes" id="UP000243784"/>
    </source>
</evidence>
<comment type="subcellular location">
    <subcellularLocation>
        <location evidence="1">Membrane</location>
        <topology evidence="1">Multi-pass membrane protein</topology>
    </subcellularLocation>
</comment>
<dbReference type="Pfam" id="PF01040">
    <property type="entry name" value="UbiA"/>
    <property type="match status" value="1"/>
</dbReference>
<evidence type="ECO:0000256" key="5">
    <source>
        <dbReference type="SAM" id="Phobius"/>
    </source>
</evidence>
<feature type="transmembrane region" description="Helical" evidence="5">
    <location>
        <begin position="96"/>
        <end position="122"/>
    </location>
</feature>
<reference evidence="6 7" key="1">
    <citation type="journal article" date="2016" name="Biochim. Biophys. Acta">
        <title>Photochemical characterization of actinorhodopsin and its functional existence in the natural host.</title>
        <authorList>
            <person name="Nakamura S."/>
            <person name="Kikukawa T."/>
            <person name="Tamogami J."/>
            <person name="Kamiya M."/>
            <person name="Aizawa T."/>
            <person name="Hahn M.W."/>
            <person name="Ihara K."/>
            <person name="Kamo N."/>
            <person name="Demura M."/>
        </authorList>
    </citation>
    <scope>NUCLEOTIDE SEQUENCE [LARGE SCALE GENOMIC DNA]</scope>
    <source>
        <strain evidence="6 7">MWH-Dar1</strain>
    </source>
</reference>
<dbReference type="EMBL" id="CP015208">
    <property type="protein sequence ID" value="AOY56351.1"/>
    <property type="molecule type" value="Genomic_DNA"/>
</dbReference>
<dbReference type="STRING" id="535712.A4Z71_05195"/>
<name>A0A1D9DZX7_9MICO</name>
<accession>A0A1D9DZX7</accession>
<dbReference type="Gene3D" id="1.10.357.140">
    <property type="entry name" value="UbiA prenyltransferase"/>
    <property type="match status" value="1"/>
</dbReference>
<dbReference type="GO" id="GO:0016020">
    <property type="term" value="C:membrane"/>
    <property type="evidence" value="ECO:0007669"/>
    <property type="project" value="UniProtKB-SubCell"/>
</dbReference>
<dbReference type="NCBIfam" id="NF009608">
    <property type="entry name" value="PRK13105.1"/>
    <property type="match status" value="1"/>
</dbReference>
<dbReference type="InterPro" id="IPR044878">
    <property type="entry name" value="UbiA_sf"/>
</dbReference>
<keyword evidence="3 5" id="KW-1133">Transmembrane helix</keyword>
<dbReference type="CDD" id="cd13966">
    <property type="entry name" value="PT_UbiA_4"/>
    <property type="match status" value="1"/>
</dbReference>
<dbReference type="GO" id="GO:0016765">
    <property type="term" value="F:transferase activity, transferring alkyl or aryl (other than methyl) groups"/>
    <property type="evidence" value="ECO:0007669"/>
    <property type="project" value="InterPro"/>
</dbReference>
<protein>
    <submittedName>
        <fullName evidence="6">Prenyltransferase</fullName>
    </submittedName>
</protein>
<dbReference type="InterPro" id="IPR050475">
    <property type="entry name" value="Prenyltransferase_related"/>
</dbReference>
<evidence type="ECO:0000256" key="2">
    <source>
        <dbReference type="ARBA" id="ARBA00022692"/>
    </source>
</evidence>
<feature type="transmembrane region" description="Helical" evidence="5">
    <location>
        <begin position="206"/>
        <end position="225"/>
    </location>
</feature>
<feature type="transmembrane region" description="Helical" evidence="5">
    <location>
        <begin position="261"/>
        <end position="279"/>
    </location>
</feature>
<dbReference type="Proteomes" id="UP000243784">
    <property type="component" value="Chromosome"/>
</dbReference>
<sequence length="280" mass="31152">MISQLFWASRPISWINTAYPFAFTYWLITQSISIEMVLGTFFFLIPYNLLMYGINDVFDYESDLRNPRKGSIEGALLAPKFHRATLLISFLTPLPFFIYLLTVGPWSAKVILVLTVFAVVAYSVPKLRFKERPFLDSFTSALHFVGPLAYALALANVSLLDGIALPVLITFMLWGMASHAFGAVQDVMADRMGGVASIATQIGAKNTVRFALVCYLIAIAMIFTIPNANTLMALAFVPYLIVVAPFLNISDEGCADANRGWRKFIWLNYFAGAMITLLVL</sequence>
<feature type="transmembrane region" description="Helical" evidence="5">
    <location>
        <begin position="231"/>
        <end position="249"/>
    </location>
</feature>
<dbReference type="OrthoDB" id="1416782at2"/>
<evidence type="ECO:0000256" key="4">
    <source>
        <dbReference type="ARBA" id="ARBA00023136"/>
    </source>
</evidence>
<dbReference type="PANTHER" id="PTHR42723:SF1">
    <property type="entry name" value="CHLOROPHYLL SYNTHASE, CHLOROPLASTIC"/>
    <property type="match status" value="1"/>
</dbReference>
<dbReference type="AlphaFoldDB" id="A0A1D9DZX7"/>
<gene>
    <name evidence="6" type="primary">ubiA</name>
    <name evidence="6" type="ORF">A4Z71_05195</name>
</gene>
<dbReference type="Gene3D" id="1.20.120.1780">
    <property type="entry name" value="UbiA prenyltransferase"/>
    <property type="match status" value="1"/>
</dbReference>
<keyword evidence="7" id="KW-1185">Reference proteome</keyword>
<dbReference type="RefSeq" id="WP_070954858.1">
    <property type="nucleotide sequence ID" value="NZ_CP015208.1"/>
</dbReference>
<organism evidence="6 7">
    <name type="scientific">Candidatus Rhodoluna planktonica</name>
    <dbReference type="NCBI Taxonomy" id="535712"/>
    <lineage>
        <taxon>Bacteria</taxon>
        <taxon>Bacillati</taxon>
        <taxon>Actinomycetota</taxon>
        <taxon>Actinomycetes</taxon>
        <taxon>Micrococcales</taxon>
        <taxon>Microbacteriaceae</taxon>
        <taxon>Luna cluster</taxon>
        <taxon>Luna-1 subcluster</taxon>
        <taxon>Rhodoluna</taxon>
    </lineage>
</organism>
<feature type="transmembrane region" description="Helical" evidence="5">
    <location>
        <begin position="134"/>
        <end position="157"/>
    </location>
</feature>
<evidence type="ECO:0000256" key="1">
    <source>
        <dbReference type="ARBA" id="ARBA00004141"/>
    </source>
</evidence>
<evidence type="ECO:0000313" key="6">
    <source>
        <dbReference type="EMBL" id="AOY56351.1"/>
    </source>
</evidence>
<keyword evidence="4 5" id="KW-0472">Membrane</keyword>
<feature type="transmembrane region" description="Helical" evidence="5">
    <location>
        <begin position="163"/>
        <end position="185"/>
    </location>
</feature>
<dbReference type="KEGG" id="rpla:A4Z71_05195"/>